<dbReference type="AlphaFoldDB" id="A0A238XBH1"/>
<reference evidence="2 3" key="1">
    <citation type="submission" date="2017-06" db="EMBL/GenBank/DDBJ databases">
        <authorList>
            <person name="Kim H.J."/>
            <person name="Triplett B.A."/>
        </authorList>
    </citation>
    <scope>NUCLEOTIDE SEQUENCE [LARGE SCALE GENOMIC DNA]</scope>
    <source>
        <strain evidence="2 3">DSM 44272</strain>
    </source>
</reference>
<dbReference type="Gene3D" id="3.30.1490.20">
    <property type="entry name" value="ATP-grasp fold, A domain"/>
    <property type="match status" value="1"/>
</dbReference>
<dbReference type="PANTHER" id="PTHR42793:SF4">
    <property type="entry name" value="BLL6376 PROTEIN"/>
    <property type="match status" value="1"/>
</dbReference>
<dbReference type="Gene3D" id="3.40.50.261">
    <property type="entry name" value="Succinyl-CoA synthetase domains"/>
    <property type="match status" value="2"/>
</dbReference>
<dbReference type="RefSeq" id="WP_089336954.1">
    <property type="nucleotide sequence ID" value="NZ_FZNO01000012.1"/>
</dbReference>
<proteinExistence type="predicted"/>
<dbReference type="Pfam" id="PF13607">
    <property type="entry name" value="Succ_CoA_lig"/>
    <property type="match status" value="1"/>
</dbReference>
<dbReference type="InterPro" id="IPR036291">
    <property type="entry name" value="NAD(P)-bd_dom_sf"/>
</dbReference>
<organism evidence="2 3">
    <name type="scientific">Blastococcus mobilis</name>
    <dbReference type="NCBI Taxonomy" id="1938746"/>
    <lineage>
        <taxon>Bacteria</taxon>
        <taxon>Bacillati</taxon>
        <taxon>Actinomycetota</taxon>
        <taxon>Actinomycetes</taxon>
        <taxon>Geodermatophilales</taxon>
        <taxon>Geodermatophilaceae</taxon>
        <taxon>Blastococcus</taxon>
    </lineage>
</organism>
<dbReference type="SUPFAM" id="SSF51735">
    <property type="entry name" value="NAD(P)-binding Rossmann-fold domains"/>
    <property type="match status" value="1"/>
</dbReference>
<protein>
    <submittedName>
        <fullName evidence="2">Acyl-CoA synthetase (NDP forming)</fullName>
    </submittedName>
</protein>
<dbReference type="SUPFAM" id="SSF56059">
    <property type="entry name" value="Glutathione synthetase ATP-binding domain-like"/>
    <property type="match status" value="1"/>
</dbReference>
<dbReference type="Pfam" id="PF13549">
    <property type="entry name" value="ATP-grasp_5"/>
    <property type="match status" value="1"/>
</dbReference>
<dbReference type="GO" id="GO:0043758">
    <property type="term" value="F:acetate-CoA ligase (ADP-forming) activity"/>
    <property type="evidence" value="ECO:0007669"/>
    <property type="project" value="InterPro"/>
</dbReference>
<dbReference type="InterPro" id="IPR003781">
    <property type="entry name" value="CoA-bd"/>
</dbReference>
<dbReference type="Proteomes" id="UP000198403">
    <property type="component" value="Unassembled WGS sequence"/>
</dbReference>
<keyword evidence="3" id="KW-1185">Reference proteome</keyword>
<dbReference type="Gene3D" id="3.40.50.720">
    <property type="entry name" value="NAD(P)-binding Rossmann-like Domain"/>
    <property type="match status" value="1"/>
</dbReference>
<dbReference type="Pfam" id="PF13380">
    <property type="entry name" value="CoA_binding_2"/>
    <property type="match status" value="1"/>
</dbReference>
<name>A0A238XBH1_9ACTN</name>
<gene>
    <name evidence="2" type="ORF">SAMN06272737_11299</name>
</gene>
<dbReference type="PANTHER" id="PTHR42793">
    <property type="entry name" value="COA BINDING DOMAIN CONTAINING PROTEIN"/>
    <property type="match status" value="1"/>
</dbReference>
<evidence type="ECO:0000313" key="2">
    <source>
        <dbReference type="EMBL" id="SNR55684.1"/>
    </source>
</evidence>
<dbReference type="EMBL" id="FZNO01000012">
    <property type="protein sequence ID" value="SNR55684.1"/>
    <property type="molecule type" value="Genomic_DNA"/>
</dbReference>
<dbReference type="Gene3D" id="3.30.470.20">
    <property type="entry name" value="ATP-grasp fold, B domain"/>
    <property type="match status" value="1"/>
</dbReference>
<dbReference type="InterPro" id="IPR013815">
    <property type="entry name" value="ATP_grasp_subdomain_1"/>
</dbReference>
<dbReference type="InterPro" id="IPR016102">
    <property type="entry name" value="Succinyl-CoA_synth-like"/>
</dbReference>
<dbReference type="GO" id="GO:0005524">
    <property type="term" value="F:ATP binding"/>
    <property type="evidence" value="ECO:0007669"/>
    <property type="project" value="InterPro"/>
</dbReference>
<dbReference type="Pfam" id="PF19045">
    <property type="entry name" value="Ligase_CoA_2"/>
    <property type="match status" value="1"/>
</dbReference>
<evidence type="ECO:0000313" key="3">
    <source>
        <dbReference type="Proteomes" id="UP000198403"/>
    </source>
</evidence>
<evidence type="ECO:0000259" key="1">
    <source>
        <dbReference type="SMART" id="SM00881"/>
    </source>
</evidence>
<feature type="domain" description="CoA-binding" evidence="1">
    <location>
        <begin position="24"/>
        <end position="119"/>
    </location>
</feature>
<dbReference type="InterPro" id="IPR032875">
    <property type="entry name" value="Succ_CoA_lig_flav_dom"/>
</dbReference>
<sequence>MTVPPSATASGPSADRGSDGLQALLRPRGIALLGISGRSENLMARPLRYLVEHGYEGGIHPVNPHYDELVGQKCYPTLADVPGPVDLVLVLVAAERVEDAVRQAAGVGARAAVVYASGFAEVGPEGVALQQRLAAVARETGVRVLGPNCQGFLYAPTGVVATFTAAADRPLAHDSGVAYVGQSGAVGGSVLDLATDMGLGLAAWASTGNQADLDLVQVSRELLEDPAVRVLMLYVEATDDGAAYAALARRARETGKHLVVLRSGRSSAGRRAVASHTGSMVGDDVAFVLTSQEHGVVLVHDIDELLAVAAVLATGKRSEGRRVAVVTTSGGAGSLAADQCEDLGLEMPELSAQTQDRLRPLIPAFGALANPVDVTAQLFNRGAHAFGDVCRMVADDPSVDVVAVFVTMVVGEAGARLAEDLVATAGKLPVPLLVGWIAGQELTTEGRAVFREAGIPVFSSVGDVVRCAARMAPPQRTGTVPALPRAPQVPVDEVRALVRAPVVDGPALLRTIGIAQPASTLVTDAEAAREAVAALPGPGVLKLSAGELAHKSDVGGVRVGVPAEQAAAVFTELLDAAKRHHVPDVEGVLVQELIPPGTELILGATAGRDGFPPVITVGLGGVTTELYRDIASGLAPVSPEGAWAMLRSLRAWPLLAGFRGAEPADVPAAVDAVVRLSQAIVAGGDRLTELEVNPLIVAPRGRGATAVDVLVGTTGPGAPLGE</sequence>
<dbReference type="SUPFAM" id="SSF52210">
    <property type="entry name" value="Succinyl-CoA synthetase domains"/>
    <property type="match status" value="2"/>
</dbReference>
<dbReference type="OrthoDB" id="190266at2"/>
<accession>A0A238XBH1</accession>
<dbReference type="InterPro" id="IPR043938">
    <property type="entry name" value="Ligase_CoA_dom"/>
</dbReference>
<dbReference type="SMART" id="SM00881">
    <property type="entry name" value="CoA_binding"/>
    <property type="match status" value="1"/>
</dbReference>